<accession>A0A0E9RC69</accession>
<proteinExistence type="predicted"/>
<reference evidence="1" key="2">
    <citation type="journal article" date="2015" name="Fish Shellfish Immunol.">
        <title>Early steps in the European eel (Anguilla anguilla)-Vibrio vulnificus interaction in the gills: Role of the RtxA13 toxin.</title>
        <authorList>
            <person name="Callol A."/>
            <person name="Pajuelo D."/>
            <person name="Ebbesson L."/>
            <person name="Teles M."/>
            <person name="MacKenzie S."/>
            <person name="Amaro C."/>
        </authorList>
    </citation>
    <scope>NUCLEOTIDE SEQUENCE</scope>
</reference>
<dbReference type="EMBL" id="GBXM01082649">
    <property type="protein sequence ID" value="JAH25928.1"/>
    <property type="molecule type" value="Transcribed_RNA"/>
</dbReference>
<sequence length="25" mass="2867">MCESLQAHKSNNVQQFNKLIHLAVN</sequence>
<name>A0A0E9RC69_ANGAN</name>
<dbReference type="AlphaFoldDB" id="A0A0E9RC69"/>
<reference evidence="1" key="1">
    <citation type="submission" date="2014-11" db="EMBL/GenBank/DDBJ databases">
        <authorList>
            <person name="Amaro Gonzalez C."/>
        </authorList>
    </citation>
    <scope>NUCLEOTIDE SEQUENCE</scope>
</reference>
<evidence type="ECO:0000313" key="1">
    <source>
        <dbReference type="EMBL" id="JAH25928.1"/>
    </source>
</evidence>
<organism evidence="1">
    <name type="scientific">Anguilla anguilla</name>
    <name type="common">European freshwater eel</name>
    <name type="synonym">Muraena anguilla</name>
    <dbReference type="NCBI Taxonomy" id="7936"/>
    <lineage>
        <taxon>Eukaryota</taxon>
        <taxon>Metazoa</taxon>
        <taxon>Chordata</taxon>
        <taxon>Craniata</taxon>
        <taxon>Vertebrata</taxon>
        <taxon>Euteleostomi</taxon>
        <taxon>Actinopterygii</taxon>
        <taxon>Neopterygii</taxon>
        <taxon>Teleostei</taxon>
        <taxon>Anguilliformes</taxon>
        <taxon>Anguillidae</taxon>
        <taxon>Anguilla</taxon>
    </lineage>
</organism>
<protein>
    <submittedName>
        <fullName evidence="1">Uncharacterized protein</fullName>
    </submittedName>
</protein>